<dbReference type="AlphaFoldDB" id="A0A1X6YSK8"/>
<dbReference type="GO" id="GO:0020037">
    <property type="term" value="F:heme binding"/>
    <property type="evidence" value="ECO:0007669"/>
    <property type="project" value="TreeGrafter"/>
</dbReference>
<feature type="domain" description="Lipid/polyisoprenoid-binding YceI-like" evidence="14">
    <location>
        <begin position="247"/>
        <end position="402"/>
    </location>
</feature>
<evidence type="ECO:0000256" key="6">
    <source>
        <dbReference type="ARBA" id="ARBA00022692"/>
    </source>
</evidence>
<sequence length="410" mass="43433">MAVTDFDVSNDTDRYGAVAKFFHWSIALGIFANLALGFIAAFVPTDTSGQVALKTSLFSTHKTLGIVIFALALARILWALSQPKPAPLHPERRAETLAAATVHWLLYGSLVLVPLSGWIGHAASEGFAPIWWPLGQGLPLVPKSTALAETAWAVHFVFMWVLVASVALHVAGALKHHVVDRDATLRRMWPGGTRAGHPATAHQPHALPAVLAVALWAVALGIGSMAGLFRQDAQAAEPAALDEVASDWVVQDGELAIAVIQMGDEVSGAFSDWTADIDYEPRDTPGPAGSVTVRINLGSLALGSVTDQATNPAYLAAEEYPTATFEANLVRTDDGHVAEGTLTLKGETVPVTLPFDLTLSDDTAEMSGATTLDRRNYGIGQSMEDESQVGFDVEVRVALTAERSEGGSAD</sequence>
<feature type="transmembrane region" description="Helical" evidence="13">
    <location>
        <begin position="102"/>
        <end position="132"/>
    </location>
</feature>
<evidence type="ECO:0000256" key="4">
    <source>
        <dbReference type="ARBA" id="ARBA00022475"/>
    </source>
</evidence>
<dbReference type="GO" id="GO:0009055">
    <property type="term" value="F:electron transfer activity"/>
    <property type="evidence" value="ECO:0007669"/>
    <property type="project" value="InterPro"/>
</dbReference>
<dbReference type="Gene3D" id="1.20.950.20">
    <property type="entry name" value="Transmembrane di-heme cytochromes, Chain C"/>
    <property type="match status" value="1"/>
</dbReference>
<comment type="subcellular location">
    <subcellularLocation>
        <location evidence="2">Cell membrane</location>
        <topology evidence="2">Multi-pass membrane protein</topology>
    </subcellularLocation>
</comment>
<dbReference type="SMART" id="SM00867">
    <property type="entry name" value="YceI"/>
    <property type="match status" value="1"/>
</dbReference>
<dbReference type="GO" id="GO:0005886">
    <property type="term" value="C:plasma membrane"/>
    <property type="evidence" value="ECO:0007669"/>
    <property type="project" value="UniProtKB-SubCell"/>
</dbReference>
<evidence type="ECO:0000256" key="8">
    <source>
        <dbReference type="ARBA" id="ARBA00022982"/>
    </source>
</evidence>
<comment type="similarity">
    <text evidence="12">Belongs to the cytochrome b561 family.</text>
</comment>
<gene>
    <name evidence="15" type="ORF">ROJ8625_01342</name>
</gene>
<dbReference type="Proteomes" id="UP000193570">
    <property type="component" value="Unassembled WGS sequence"/>
</dbReference>
<dbReference type="Pfam" id="PF04264">
    <property type="entry name" value="YceI"/>
    <property type="match status" value="1"/>
</dbReference>
<dbReference type="InterPro" id="IPR036761">
    <property type="entry name" value="TTHA0802/YceI-like_sf"/>
</dbReference>
<evidence type="ECO:0000256" key="7">
    <source>
        <dbReference type="ARBA" id="ARBA00022723"/>
    </source>
</evidence>
<protein>
    <recommendedName>
        <fullName evidence="14">Lipid/polyisoprenoid-binding YceI-like domain-containing protein</fullName>
    </recommendedName>
</protein>
<dbReference type="GO" id="GO:0022904">
    <property type="term" value="P:respiratory electron transport chain"/>
    <property type="evidence" value="ECO:0007669"/>
    <property type="project" value="InterPro"/>
</dbReference>
<name>A0A1X6YSK8_9RHOB</name>
<evidence type="ECO:0000256" key="1">
    <source>
        <dbReference type="ARBA" id="ARBA00001970"/>
    </source>
</evidence>
<comment type="cofactor">
    <cofactor evidence="1">
        <name>heme b</name>
        <dbReference type="ChEBI" id="CHEBI:60344"/>
    </cofactor>
</comment>
<feature type="transmembrane region" description="Helical" evidence="13">
    <location>
        <begin position="63"/>
        <end position="81"/>
    </location>
</feature>
<dbReference type="SUPFAM" id="SSF81342">
    <property type="entry name" value="Transmembrane di-heme cytochromes"/>
    <property type="match status" value="1"/>
</dbReference>
<accession>A0A1X6YSK8</accession>
<keyword evidence="4" id="KW-1003">Cell membrane</keyword>
<dbReference type="Pfam" id="PF01292">
    <property type="entry name" value="Ni_hydr_CYTB"/>
    <property type="match status" value="1"/>
</dbReference>
<dbReference type="SUPFAM" id="SSF101874">
    <property type="entry name" value="YceI-like"/>
    <property type="match status" value="1"/>
</dbReference>
<keyword evidence="10" id="KW-0408">Iron</keyword>
<evidence type="ECO:0000259" key="14">
    <source>
        <dbReference type="SMART" id="SM00867"/>
    </source>
</evidence>
<evidence type="ECO:0000313" key="16">
    <source>
        <dbReference type="Proteomes" id="UP000193570"/>
    </source>
</evidence>
<feature type="transmembrane region" description="Helical" evidence="13">
    <location>
        <begin position="206"/>
        <end position="229"/>
    </location>
</feature>
<feature type="transmembrane region" description="Helical" evidence="13">
    <location>
        <begin position="21"/>
        <end position="43"/>
    </location>
</feature>
<evidence type="ECO:0000256" key="3">
    <source>
        <dbReference type="ARBA" id="ARBA00022448"/>
    </source>
</evidence>
<keyword evidence="7" id="KW-0479">Metal-binding</keyword>
<dbReference type="EMBL" id="FWFK01000002">
    <property type="protein sequence ID" value="SLN29994.1"/>
    <property type="molecule type" value="Genomic_DNA"/>
</dbReference>
<evidence type="ECO:0000256" key="2">
    <source>
        <dbReference type="ARBA" id="ARBA00004651"/>
    </source>
</evidence>
<proteinExistence type="inferred from homology"/>
<feature type="transmembrane region" description="Helical" evidence="13">
    <location>
        <begin position="152"/>
        <end position="174"/>
    </location>
</feature>
<dbReference type="GO" id="GO:0046872">
    <property type="term" value="F:metal ion binding"/>
    <property type="evidence" value="ECO:0007669"/>
    <property type="project" value="UniProtKB-KW"/>
</dbReference>
<dbReference type="Gene3D" id="2.40.128.110">
    <property type="entry name" value="Lipid/polyisoprenoid-binding, YceI-like"/>
    <property type="match status" value="1"/>
</dbReference>
<reference evidence="15 16" key="1">
    <citation type="submission" date="2017-03" db="EMBL/GenBank/DDBJ databases">
        <authorList>
            <person name="Afonso C.L."/>
            <person name="Miller P.J."/>
            <person name="Scott M.A."/>
            <person name="Spackman E."/>
            <person name="Goraichik I."/>
            <person name="Dimitrov K.M."/>
            <person name="Suarez D.L."/>
            <person name="Swayne D.E."/>
        </authorList>
    </citation>
    <scope>NUCLEOTIDE SEQUENCE [LARGE SCALE GENOMIC DNA]</scope>
    <source>
        <strain evidence="15 16">CECT 8625</strain>
    </source>
</reference>
<keyword evidence="8" id="KW-0249">Electron transport</keyword>
<dbReference type="RefSeq" id="WP_085791087.1">
    <property type="nucleotide sequence ID" value="NZ_FWFK01000002.1"/>
</dbReference>
<evidence type="ECO:0000256" key="13">
    <source>
        <dbReference type="SAM" id="Phobius"/>
    </source>
</evidence>
<dbReference type="InterPro" id="IPR016174">
    <property type="entry name" value="Di-haem_cyt_TM"/>
</dbReference>
<organism evidence="15 16">
    <name type="scientific">Roseivivax jejudonensis</name>
    <dbReference type="NCBI Taxonomy" id="1529041"/>
    <lineage>
        <taxon>Bacteria</taxon>
        <taxon>Pseudomonadati</taxon>
        <taxon>Pseudomonadota</taxon>
        <taxon>Alphaproteobacteria</taxon>
        <taxon>Rhodobacterales</taxon>
        <taxon>Roseobacteraceae</taxon>
        <taxon>Roseivivax</taxon>
    </lineage>
</organism>
<keyword evidence="3" id="KW-0813">Transport</keyword>
<evidence type="ECO:0000313" key="15">
    <source>
        <dbReference type="EMBL" id="SLN29994.1"/>
    </source>
</evidence>
<keyword evidence="11 13" id="KW-0472">Membrane</keyword>
<keyword evidence="16" id="KW-1185">Reference proteome</keyword>
<dbReference type="PANTHER" id="PTHR30529:SF7">
    <property type="entry name" value="CYTOCHROME B561 BACTERIAL_NI-HYDROGENASE DOMAIN-CONTAINING PROTEIN"/>
    <property type="match status" value="1"/>
</dbReference>
<evidence type="ECO:0000256" key="9">
    <source>
        <dbReference type="ARBA" id="ARBA00022989"/>
    </source>
</evidence>
<keyword evidence="6 13" id="KW-0812">Transmembrane</keyword>
<keyword evidence="9 13" id="KW-1133">Transmembrane helix</keyword>
<dbReference type="OrthoDB" id="1247465at2"/>
<dbReference type="InterPro" id="IPR011577">
    <property type="entry name" value="Cyt_b561_bac/Ni-Hgenase"/>
</dbReference>
<dbReference type="InterPro" id="IPR052168">
    <property type="entry name" value="Cytochrome_b561_oxidase"/>
</dbReference>
<evidence type="ECO:0000256" key="10">
    <source>
        <dbReference type="ARBA" id="ARBA00023004"/>
    </source>
</evidence>
<evidence type="ECO:0000256" key="11">
    <source>
        <dbReference type="ARBA" id="ARBA00023136"/>
    </source>
</evidence>
<evidence type="ECO:0000256" key="5">
    <source>
        <dbReference type="ARBA" id="ARBA00022617"/>
    </source>
</evidence>
<dbReference type="InterPro" id="IPR007372">
    <property type="entry name" value="Lipid/polyisoprenoid-bd_YceI"/>
</dbReference>
<dbReference type="PANTHER" id="PTHR30529">
    <property type="entry name" value="CYTOCHROME B561"/>
    <property type="match status" value="1"/>
</dbReference>
<evidence type="ECO:0000256" key="12">
    <source>
        <dbReference type="ARBA" id="ARBA00037975"/>
    </source>
</evidence>
<keyword evidence="5" id="KW-0349">Heme</keyword>